<feature type="region of interest" description="Disordered" evidence="17">
    <location>
        <begin position="1153"/>
        <end position="1246"/>
    </location>
</feature>
<comment type="subcellular location">
    <subcellularLocation>
        <location evidence="1">Endomembrane system</location>
        <topology evidence="1">Multi-pass membrane protein</topology>
    </subcellularLocation>
    <subcellularLocation>
        <location evidence="16">Membrane</location>
        <topology evidence="16">Multi-pass membrane protein</topology>
    </subcellularLocation>
</comment>
<keyword evidence="13 16" id="KW-0406">Ion transport</keyword>
<keyword evidence="7 16" id="KW-0547">Nucleotide-binding</keyword>
<comment type="caution">
    <text evidence="16">Lacks conserved residue(s) required for the propagation of feature annotation.</text>
</comment>
<feature type="transmembrane region" description="Helical" evidence="16">
    <location>
        <begin position="1021"/>
        <end position="1045"/>
    </location>
</feature>
<keyword evidence="3 16" id="KW-0813">Transport</keyword>
<evidence type="ECO:0000256" key="11">
    <source>
        <dbReference type="ARBA" id="ARBA00022967"/>
    </source>
</evidence>
<evidence type="ECO:0000256" key="1">
    <source>
        <dbReference type="ARBA" id="ARBA00004127"/>
    </source>
</evidence>
<dbReference type="InterPro" id="IPR059000">
    <property type="entry name" value="ATPase_P-type_domA"/>
</dbReference>
<reference evidence="19 20" key="1">
    <citation type="submission" date="2023-10" db="EMBL/GenBank/DDBJ databases">
        <authorList>
            <person name="Maclean D."/>
            <person name="Macfadyen A."/>
        </authorList>
    </citation>
    <scope>NUCLEOTIDE SEQUENCE [LARGE SCALE GENOMIC DNA]</scope>
</reference>
<evidence type="ECO:0000256" key="15">
    <source>
        <dbReference type="ARBA" id="ARBA00048694"/>
    </source>
</evidence>
<sequence>MAPSKRGKGKKEPIEPEEFPSDTYSILPQDLSRLSEHKDAEKVEALGGAEGLAKALNVSLEDGISTEATGDLSVQRRQELYGANRFAPVPAQSFWAILLDALSDKVLIVLMVAATISTVIGAALPSERAQSGWTEGVAIWVAVIIVSLVASGNDYQKERQFKKINSQKDSIEVPAVRSGKQIVLKNTDVLVGDVLLLNTGDKVIADGLVIESFGLVIDEASLTGESDPMHKGPKDPWCRSGTQVTEGSGRMLVVAVGAESEWGRTMALVATEAQPTPLQDALSVLATAIGKIGLTVGVVCFVVLFVRWLVQNKGFNKDEPNKILDFFIFGVTIIVVAVPEGLPLAVTISLAYSMKQMMKDNNFVRVLAACETMGGATAICSDKTGTLTENRMTVVAGWFAGQFYPQPPALDEMPKELQSAIEINSSMNSKAFLIEHDANAVEFMGNRTECALLMLLRGWGLRYEAVRTEHKAHIFQVYNFSSERKMASVLLRHGDGLRLYNKGAAEIVLRRCVSVMDDAGSAVPLSDEMRAKLEETVTTMASSGLRTLCLTLRDMDEGMAAGNAEFWENPPDEQLTLCCIVGIKDPVRKEVPDAVATCQRAGITVRMVTGDNVHTAKHIARECGILTEGGRAIEGPVFRSMPEEDLIPMLPKLQVLARSSPQDKYTLVQLLKKCGEIVAVTGDGTNDAPALKESDVGLAMGIAGTEVAKEAADIVILDDNFSSIVKSVLWGRSVFGNIRKFLQFQLTVNLVALVLAFIAAITSGETPLNVLQLLWVNLIMDALGALALATEPPTPHLLEEKPHGRDEALISPAMWKHIFCQAFYQLFWLFLIVYGATKYIAPYRLPDYCVAFSNIQAQGISLPSTLPGGANSSLFTPLAPSPPGYWPEQARCNANPCINACCTVGPDGFCLDNLLSQGGHYQPDEAPLCQVTEGTVADPVSCSHTSAKSMPGNFCKADPGNAKSCGRYNEFAQLDTQGLKQHEVDSNDDLTRSNSVVFNAFIFMQLFNQINARKINDEMNVFSGIIHSHLFIYIWIAEAGLQVIIMCVPQIGQFFKVRPQSWQEWLFALAVGMGSLLVAIATKLLSKALACYSRMLLRTRPGRASKARIDHSAAHLRQTKWSPTHRVPHRAQSRPELRSPHLARLRELGAPHVTIGSLRRKQPKRSARRHSQTPLSPTYSLERSRTLLRQAPSKRGSAPARVSSGPTGMYTEHLAWARTLTKQASRGPGEGNKGETASVPILAYSD</sequence>
<dbReference type="SMART" id="SM00831">
    <property type="entry name" value="Cation_ATPase_N"/>
    <property type="match status" value="1"/>
</dbReference>
<evidence type="ECO:0000259" key="18">
    <source>
        <dbReference type="SMART" id="SM00831"/>
    </source>
</evidence>
<keyword evidence="9 16" id="KW-0067">ATP-binding</keyword>
<organism evidence="19 20">
    <name type="scientific">Coccomyxa viridis</name>
    <dbReference type="NCBI Taxonomy" id="1274662"/>
    <lineage>
        <taxon>Eukaryota</taxon>
        <taxon>Viridiplantae</taxon>
        <taxon>Chlorophyta</taxon>
        <taxon>core chlorophytes</taxon>
        <taxon>Trebouxiophyceae</taxon>
        <taxon>Trebouxiophyceae incertae sedis</taxon>
        <taxon>Coccomyxaceae</taxon>
        <taxon>Coccomyxa</taxon>
    </lineage>
</organism>
<dbReference type="GO" id="GO:0046872">
    <property type="term" value="F:metal ion binding"/>
    <property type="evidence" value="ECO:0007669"/>
    <property type="project" value="UniProtKB-KW"/>
</dbReference>
<evidence type="ECO:0000313" key="19">
    <source>
        <dbReference type="EMBL" id="CAK0781476.1"/>
    </source>
</evidence>
<gene>
    <name evidence="19" type="ORF">CVIRNUC_005383</name>
</gene>
<dbReference type="GO" id="GO:0005388">
    <property type="term" value="F:P-type calcium transporter activity"/>
    <property type="evidence" value="ECO:0007669"/>
    <property type="project" value="UniProtKB-EC"/>
</dbReference>
<feature type="transmembrane region" description="Helical" evidence="16">
    <location>
        <begin position="814"/>
        <end position="836"/>
    </location>
</feature>
<dbReference type="InterPro" id="IPR004014">
    <property type="entry name" value="ATPase_P-typ_cation-transptr_N"/>
</dbReference>
<feature type="transmembrane region" description="Helical" evidence="16">
    <location>
        <begin position="1065"/>
        <end position="1085"/>
    </location>
</feature>
<dbReference type="Pfam" id="PF13246">
    <property type="entry name" value="Cation_ATPase"/>
    <property type="match status" value="1"/>
</dbReference>
<dbReference type="Gene3D" id="2.70.150.10">
    <property type="entry name" value="Calcium-transporting ATPase, cytoplasmic transduction domain A"/>
    <property type="match status" value="1"/>
</dbReference>
<dbReference type="PANTHER" id="PTHR24093">
    <property type="entry name" value="CATION TRANSPORTING ATPASE"/>
    <property type="match status" value="1"/>
</dbReference>
<dbReference type="PRINTS" id="PR00120">
    <property type="entry name" value="HATPASE"/>
</dbReference>
<dbReference type="PANTHER" id="PTHR24093:SF369">
    <property type="entry name" value="CALCIUM-TRANSPORTING ATPASE"/>
    <property type="match status" value="1"/>
</dbReference>
<feature type="transmembrane region" description="Helical" evidence="16">
    <location>
        <begin position="284"/>
        <end position="306"/>
    </location>
</feature>
<evidence type="ECO:0000256" key="17">
    <source>
        <dbReference type="SAM" id="MobiDB-lite"/>
    </source>
</evidence>
<dbReference type="InterPro" id="IPR006068">
    <property type="entry name" value="ATPase_P-typ_cation-transptr_C"/>
</dbReference>
<feature type="region of interest" description="Disordered" evidence="17">
    <location>
        <begin position="1"/>
        <end position="24"/>
    </location>
</feature>
<evidence type="ECO:0000256" key="9">
    <source>
        <dbReference type="ARBA" id="ARBA00022840"/>
    </source>
</evidence>
<dbReference type="SUPFAM" id="SSF56784">
    <property type="entry name" value="HAD-like"/>
    <property type="match status" value="1"/>
</dbReference>
<comment type="similarity">
    <text evidence="2 16">Belongs to the cation transport ATPase (P-type) (TC 3.A.3) family. Type IIB subfamily.</text>
</comment>
<evidence type="ECO:0000313" key="20">
    <source>
        <dbReference type="Proteomes" id="UP001314263"/>
    </source>
</evidence>
<feature type="compositionally biased region" description="Basic residues" evidence="17">
    <location>
        <begin position="1158"/>
        <end position="1171"/>
    </location>
</feature>
<keyword evidence="20" id="KW-1185">Reference proteome</keyword>
<dbReference type="Proteomes" id="UP001314263">
    <property type="component" value="Unassembled WGS sequence"/>
</dbReference>
<dbReference type="InterPro" id="IPR023299">
    <property type="entry name" value="ATPase_P-typ_cyto_dom_N"/>
</dbReference>
<feature type="domain" description="Cation-transporting P-type ATPase N-terminal" evidence="18">
    <location>
        <begin position="42"/>
        <end position="122"/>
    </location>
</feature>
<keyword evidence="14 16" id="KW-0472">Membrane</keyword>
<feature type="transmembrane region" description="Helical" evidence="16">
    <location>
        <begin position="137"/>
        <end position="155"/>
    </location>
</feature>
<evidence type="ECO:0000256" key="2">
    <source>
        <dbReference type="ARBA" id="ARBA00006124"/>
    </source>
</evidence>
<dbReference type="SFLD" id="SFLDS00003">
    <property type="entry name" value="Haloacid_Dehalogenase"/>
    <property type="match status" value="1"/>
</dbReference>
<evidence type="ECO:0000256" key="4">
    <source>
        <dbReference type="ARBA" id="ARBA00022568"/>
    </source>
</evidence>
<dbReference type="SFLD" id="SFLDG00002">
    <property type="entry name" value="C1.7:_P-type_atpase_like"/>
    <property type="match status" value="1"/>
</dbReference>
<dbReference type="SUPFAM" id="SSF81665">
    <property type="entry name" value="Calcium ATPase, transmembrane domain M"/>
    <property type="match status" value="1"/>
</dbReference>
<feature type="transmembrane region" description="Helical" evidence="16">
    <location>
        <begin position="741"/>
        <end position="761"/>
    </location>
</feature>
<evidence type="ECO:0000256" key="12">
    <source>
        <dbReference type="ARBA" id="ARBA00022989"/>
    </source>
</evidence>
<proteinExistence type="inferred from homology"/>
<evidence type="ECO:0000256" key="16">
    <source>
        <dbReference type="RuleBase" id="RU361146"/>
    </source>
</evidence>
<keyword evidence="12 16" id="KW-1133">Transmembrane helix</keyword>
<dbReference type="GO" id="GO:0005524">
    <property type="term" value="F:ATP binding"/>
    <property type="evidence" value="ECO:0007669"/>
    <property type="project" value="UniProtKB-KW"/>
</dbReference>
<dbReference type="InterPro" id="IPR023298">
    <property type="entry name" value="ATPase_P-typ_TM_dom_sf"/>
</dbReference>
<dbReference type="FunFam" id="3.40.50.1000:FF:000001">
    <property type="entry name" value="Phospholipid-transporting ATPase IC"/>
    <property type="match status" value="1"/>
</dbReference>
<dbReference type="InterPro" id="IPR001757">
    <property type="entry name" value="P_typ_ATPase"/>
</dbReference>
<dbReference type="EC" id="7.2.2.10" evidence="16"/>
<keyword evidence="11" id="KW-1278">Translocase</keyword>
<feature type="transmembrane region" description="Helical" evidence="16">
    <location>
        <begin position="106"/>
        <end position="125"/>
    </location>
</feature>
<dbReference type="InterPro" id="IPR006408">
    <property type="entry name" value="P-type_ATPase_IIB"/>
</dbReference>
<keyword evidence="4 16" id="KW-0109">Calcium transport</keyword>
<dbReference type="SUPFAM" id="SSF81660">
    <property type="entry name" value="Metal cation-transporting ATPase, ATP-binding domain N"/>
    <property type="match status" value="1"/>
</dbReference>
<dbReference type="GO" id="GO:0016887">
    <property type="term" value="F:ATP hydrolysis activity"/>
    <property type="evidence" value="ECO:0007669"/>
    <property type="project" value="InterPro"/>
</dbReference>
<comment type="catalytic activity">
    <reaction evidence="15 16">
        <text>Ca(2+)(in) + ATP + H2O = Ca(2+)(out) + ADP + phosphate + H(+)</text>
        <dbReference type="Rhea" id="RHEA:18105"/>
        <dbReference type="ChEBI" id="CHEBI:15377"/>
        <dbReference type="ChEBI" id="CHEBI:15378"/>
        <dbReference type="ChEBI" id="CHEBI:29108"/>
        <dbReference type="ChEBI" id="CHEBI:30616"/>
        <dbReference type="ChEBI" id="CHEBI:43474"/>
        <dbReference type="ChEBI" id="CHEBI:456216"/>
        <dbReference type="EC" id="7.2.2.10"/>
    </reaction>
</comment>
<dbReference type="Gene3D" id="3.40.1110.10">
    <property type="entry name" value="Calcium-transporting ATPase, cytoplasmic domain N"/>
    <property type="match status" value="1"/>
</dbReference>
<dbReference type="InterPro" id="IPR008250">
    <property type="entry name" value="ATPase_P-typ_transduc_dom_A_sf"/>
</dbReference>
<dbReference type="FunFam" id="3.40.50.1000:FF:000018">
    <property type="entry name" value="Calcium-transporting ATPase"/>
    <property type="match status" value="1"/>
</dbReference>
<keyword evidence="6" id="KW-0479">Metal-binding</keyword>
<accession>A0AAV1I798</accession>
<comment type="function">
    <text evidence="16">Catalyzes the hydrolysis of ATP coupled with the transport of calcium.</text>
</comment>
<feature type="transmembrane region" description="Helical" evidence="16">
    <location>
        <begin position="326"/>
        <end position="352"/>
    </location>
</feature>
<dbReference type="PROSITE" id="PS00154">
    <property type="entry name" value="ATPASE_E1_E2"/>
    <property type="match status" value="1"/>
</dbReference>
<dbReference type="Gene3D" id="3.40.50.1000">
    <property type="entry name" value="HAD superfamily/HAD-like"/>
    <property type="match status" value="1"/>
</dbReference>
<evidence type="ECO:0000256" key="5">
    <source>
        <dbReference type="ARBA" id="ARBA00022692"/>
    </source>
</evidence>
<dbReference type="Gene3D" id="1.20.1110.10">
    <property type="entry name" value="Calcium-transporting ATPase, transmembrane domain"/>
    <property type="match status" value="2"/>
</dbReference>
<dbReference type="Pfam" id="PF00690">
    <property type="entry name" value="Cation_ATPase_N"/>
    <property type="match status" value="1"/>
</dbReference>
<dbReference type="CDD" id="cd02081">
    <property type="entry name" value="P-type_ATPase_Ca_PMCA-like"/>
    <property type="match status" value="1"/>
</dbReference>
<dbReference type="PRINTS" id="PR00119">
    <property type="entry name" value="CATATPASE"/>
</dbReference>
<evidence type="ECO:0000256" key="10">
    <source>
        <dbReference type="ARBA" id="ARBA00022842"/>
    </source>
</evidence>
<evidence type="ECO:0000256" key="7">
    <source>
        <dbReference type="ARBA" id="ARBA00022741"/>
    </source>
</evidence>
<dbReference type="Pfam" id="PF00122">
    <property type="entry name" value="E1-E2_ATPase"/>
    <property type="match status" value="1"/>
</dbReference>
<keyword evidence="10" id="KW-0460">Magnesium</keyword>
<comment type="caution">
    <text evidence="19">The sequence shown here is derived from an EMBL/GenBank/DDBJ whole genome shotgun (WGS) entry which is preliminary data.</text>
</comment>
<dbReference type="GO" id="GO:0012505">
    <property type="term" value="C:endomembrane system"/>
    <property type="evidence" value="ECO:0007669"/>
    <property type="project" value="UniProtKB-SubCell"/>
</dbReference>
<dbReference type="InterPro" id="IPR044492">
    <property type="entry name" value="P_typ_ATPase_HD_dom"/>
</dbReference>
<dbReference type="SUPFAM" id="SSF81653">
    <property type="entry name" value="Calcium ATPase, transduction domain A"/>
    <property type="match status" value="1"/>
</dbReference>
<dbReference type="SFLD" id="SFLDF00027">
    <property type="entry name" value="p-type_atpase"/>
    <property type="match status" value="1"/>
</dbReference>
<dbReference type="Pfam" id="PF00689">
    <property type="entry name" value="Cation_ATPase_C"/>
    <property type="match status" value="2"/>
</dbReference>
<protein>
    <recommendedName>
        <fullName evidence="16">Calcium-transporting ATPase</fullName>
        <ecNumber evidence="16">7.2.2.10</ecNumber>
    </recommendedName>
</protein>
<name>A0AAV1I798_9CHLO</name>
<dbReference type="NCBIfam" id="TIGR01494">
    <property type="entry name" value="ATPase_P-type"/>
    <property type="match status" value="2"/>
</dbReference>
<feature type="compositionally biased region" description="Polar residues" evidence="17">
    <location>
        <begin position="1172"/>
        <end position="1181"/>
    </location>
</feature>
<dbReference type="GO" id="GO:0005886">
    <property type="term" value="C:plasma membrane"/>
    <property type="evidence" value="ECO:0007669"/>
    <property type="project" value="TreeGrafter"/>
</dbReference>
<dbReference type="NCBIfam" id="TIGR01517">
    <property type="entry name" value="ATPase-IIB_Ca"/>
    <property type="match status" value="1"/>
</dbReference>
<dbReference type="AlphaFoldDB" id="A0AAV1I798"/>
<dbReference type="InterPro" id="IPR018303">
    <property type="entry name" value="ATPase_P-typ_P_site"/>
</dbReference>
<feature type="region of interest" description="Disordered" evidence="17">
    <location>
        <begin position="1106"/>
        <end position="1140"/>
    </location>
</feature>
<dbReference type="InterPro" id="IPR036412">
    <property type="entry name" value="HAD-like_sf"/>
</dbReference>
<dbReference type="EMBL" id="CAUYUE010000006">
    <property type="protein sequence ID" value="CAK0781476.1"/>
    <property type="molecule type" value="Genomic_DNA"/>
</dbReference>
<evidence type="ECO:0000256" key="3">
    <source>
        <dbReference type="ARBA" id="ARBA00022448"/>
    </source>
</evidence>
<dbReference type="Pfam" id="PF08282">
    <property type="entry name" value="Hydrolase_3"/>
    <property type="match status" value="1"/>
</dbReference>
<keyword evidence="8 16" id="KW-0106">Calcium</keyword>
<evidence type="ECO:0000256" key="14">
    <source>
        <dbReference type="ARBA" id="ARBA00023136"/>
    </source>
</evidence>
<keyword evidence="5 16" id="KW-0812">Transmembrane</keyword>
<evidence type="ECO:0000256" key="8">
    <source>
        <dbReference type="ARBA" id="ARBA00022837"/>
    </source>
</evidence>
<evidence type="ECO:0000256" key="13">
    <source>
        <dbReference type="ARBA" id="ARBA00023065"/>
    </source>
</evidence>
<dbReference type="InterPro" id="IPR023214">
    <property type="entry name" value="HAD_sf"/>
</dbReference>
<evidence type="ECO:0000256" key="6">
    <source>
        <dbReference type="ARBA" id="ARBA00022723"/>
    </source>
</evidence>